<evidence type="ECO:0000259" key="8">
    <source>
        <dbReference type="Pfam" id="PF13359"/>
    </source>
</evidence>
<evidence type="ECO:0000256" key="7">
    <source>
        <dbReference type="ARBA" id="ARBA00023242"/>
    </source>
</evidence>
<dbReference type="GO" id="GO:0046872">
    <property type="term" value="F:metal ion binding"/>
    <property type="evidence" value="ECO:0007669"/>
    <property type="project" value="UniProtKB-KW"/>
</dbReference>
<evidence type="ECO:0000256" key="3">
    <source>
        <dbReference type="ARBA" id="ARBA00006958"/>
    </source>
</evidence>
<dbReference type="Pfam" id="PF13359">
    <property type="entry name" value="DDE_Tnp_4"/>
    <property type="match status" value="1"/>
</dbReference>
<dbReference type="InterPro" id="IPR027806">
    <property type="entry name" value="HARBI1_dom"/>
</dbReference>
<evidence type="ECO:0000256" key="1">
    <source>
        <dbReference type="ARBA" id="ARBA00001968"/>
    </source>
</evidence>
<reference evidence="9" key="1">
    <citation type="submission" date="2021-07" db="EMBL/GenBank/DDBJ databases">
        <authorList>
            <person name="Catto M.A."/>
            <person name="Jacobson A."/>
            <person name="Kennedy G."/>
            <person name="Labadie P."/>
            <person name="Hunt B.G."/>
            <person name="Srinivasan R."/>
        </authorList>
    </citation>
    <scope>NUCLEOTIDE SEQUENCE</scope>
    <source>
        <strain evidence="9">PL_HMW_Pooled</strain>
        <tissue evidence="9">Head</tissue>
    </source>
</reference>
<keyword evidence="4" id="KW-0540">Nuclease</keyword>
<evidence type="ECO:0000313" key="9">
    <source>
        <dbReference type="EMBL" id="KAK3924084.1"/>
    </source>
</evidence>
<dbReference type="InterPro" id="IPR045249">
    <property type="entry name" value="HARBI1-like"/>
</dbReference>
<evidence type="ECO:0000256" key="6">
    <source>
        <dbReference type="ARBA" id="ARBA00022801"/>
    </source>
</evidence>
<keyword evidence="6" id="KW-0378">Hydrolase</keyword>
<evidence type="ECO:0000256" key="4">
    <source>
        <dbReference type="ARBA" id="ARBA00022722"/>
    </source>
</evidence>
<dbReference type="GO" id="GO:0005634">
    <property type="term" value="C:nucleus"/>
    <property type="evidence" value="ECO:0007669"/>
    <property type="project" value="UniProtKB-SubCell"/>
</dbReference>
<sequence>MDFDYFNGRARDVVAEHNRRVRYKVHPRFRLRDAHDPLDISIEAFIELFRMPQDIFLQLLEFIRPYVLPRRSPLAIPLYTKGSAEAAELLCALSFYATVTHQEHNGTNMHHPMSQASVSYCIEEITNALNHPLVFTRFVKFPLTRAERHALIDRNAQMGLPGVLGLIDGTIIRISHPPGPHLHYFSRKGYPSLNTMIVCDTELNILNDREWSPPRSHVHNNSALRNVMEVAFQEDRCWLLGDAGYPRQPWLMVPVRNAVKGTPQYFFNLLHTRVRMVVERLDGGASSMTTHSPICPYRPEKAGKIINACVVLHNILTRCRVAVPIQHAFYQDEPEPDYIVPPEDDVDAFFDNANAVQAELVDHANWYMNRHLH</sequence>
<evidence type="ECO:0000256" key="5">
    <source>
        <dbReference type="ARBA" id="ARBA00022723"/>
    </source>
</evidence>
<dbReference type="PANTHER" id="PTHR22930:SF289">
    <property type="entry name" value="DDE TNP4 DOMAIN-CONTAINING PROTEIN-RELATED"/>
    <property type="match status" value="1"/>
</dbReference>
<organism evidence="9 10">
    <name type="scientific">Frankliniella fusca</name>
    <dbReference type="NCBI Taxonomy" id="407009"/>
    <lineage>
        <taxon>Eukaryota</taxon>
        <taxon>Metazoa</taxon>
        <taxon>Ecdysozoa</taxon>
        <taxon>Arthropoda</taxon>
        <taxon>Hexapoda</taxon>
        <taxon>Insecta</taxon>
        <taxon>Pterygota</taxon>
        <taxon>Neoptera</taxon>
        <taxon>Paraneoptera</taxon>
        <taxon>Thysanoptera</taxon>
        <taxon>Terebrantia</taxon>
        <taxon>Thripoidea</taxon>
        <taxon>Thripidae</taxon>
        <taxon>Frankliniella</taxon>
    </lineage>
</organism>
<dbReference type="AlphaFoldDB" id="A0AAE1HMJ6"/>
<evidence type="ECO:0000256" key="2">
    <source>
        <dbReference type="ARBA" id="ARBA00004123"/>
    </source>
</evidence>
<dbReference type="GO" id="GO:0016787">
    <property type="term" value="F:hydrolase activity"/>
    <property type="evidence" value="ECO:0007669"/>
    <property type="project" value="UniProtKB-KW"/>
</dbReference>
<keyword evidence="10" id="KW-1185">Reference proteome</keyword>
<reference evidence="9" key="2">
    <citation type="journal article" date="2023" name="BMC Genomics">
        <title>Pest status, molecular evolution, and epigenetic factors derived from the genome assembly of Frankliniella fusca, a thysanopteran phytovirus vector.</title>
        <authorList>
            <person name="Catto M.A."/>
            <person name="Labadie P.E."/>
            <person name="Jacobson A.L."/>
            <person name="Kennedy G.G."/>
            <person name="Srinivasan R."/>
            <person name="Hunt B.G."/>
        </authorList>
    </citation>
    <scope>NUCLEOTIDE SEQUENCE</scope>
    <source>
        <strain evidence="9">PL_HMW_Pooled</strain>
    </source>
</reference>
<feature type="domain" description="DDE Tnp4" evidence="8">
    <location>
        <begin position="167"/>
        <end position="314"/>
    </location>
</feature>
<dbReference type="EMBL" id="JAHWGI010001161">
    <property type="protein sequence ID" value="KAK3924084.1"/>
    <property type="molecule type" value="Genomic_DNA"/>
</dbReference>
<evidence type="ECO:0000313" key="10">
    <source>
        <dbReference type="Proteomes" id="UP001219518"/>
    </source>
</evidence>
<dbReference type="PANTHER" id="PTHR22930">
    <property type="match status" value="1"/>
</dbReference>
<proteinExistence type="inferred from homology"/>
<comment type="subcellular location">
    <subcellularLocation>
        <location evidence="2">Nucleus</location>
    </subcellularLocation>
</comment>
<protein>
    <submittedName>
        <fullName evidence="9">Nuclease</fullName>
    </submittedName>
</protein>
<comment type="caution">
    <text evidence="9">The sequence shown here is derived from an EMBL/GenBank/DDBJ whole genome shotgun (WGS) entry which is preliminary data.</text>
</comment>
<keyword evidence="7" id="KW-0539">Nucleus</keyword>
<gene>
    <name evidence="9" type="ORF">KUF71_002414</name>
</gene>
<dbReference type="GO" id="GO:0004518">
    <property type="term" value="F:nuclease activity"/>
    <property type="evidence" value="ECO:0007669"/>
    <property type="project" value="UniProtKB-KW"/>
</dbReference>
<comment type="similarity">
    <text evidence="3">Belongs to the HARBI1 family.</text>
</comment>
<dbReference type="Proteomes" id="UP001219518">
    <property type="component" value="Unassembled WGS sequence"/>
</dbReference>
<comment type="cofactor">
    <cofactor evidence="1">
        <name>a divalent metal cation</name>
        <dbReference type="ChEBI" id="CHEBI:60240"/>
    </cofactor>
</comment>
<keyword evidence="5" id="KW-0479">Metal-binding</keyword>
<name>A0AAE1HMJ6_9NEOP</name>
<accession>A0AAE1HMJ6</accession>